<feature type="transmembrane region" description="Helical" evidence="1">
    <location>
        <begin position="53"/>
        <end position="75"/>
    </location>
</feature>
<evidence type="ECO:0000256" key="1">
    <source>
        <dbReference type="SAM" id="Phobius"/>
    </source>
</evidence>
<protein>
    <submittedName>
        <fullName evidence="3">Glucans biosynthesis protein C</fullName>
    </submittedName>
</protein>
<feature type="domain" description="Acyltransferase 3" evidence="2">
    <location>
        <begin position="9"/>
        <end position="350"/>
    </location>
</feature>
<evidence type="ECO:0000259" key="2">
    <source>
        <dbReference type="Pfam" id="PF01757"/>
    </source>
</evidence>
<keyword evidence="1" id="KW-1133">Transmembrane helix</keyword>
<proteinExistence type="predicted"/>
<feature type="transmembrane region" description="Helical" evidence="1">
    <location>
        <begin position="139"/>
        <end position="160"/>
    </location>
</feature>
<dbReference type="InterPro" id="IPR002656">
    <property type="entry name" value="Acyl_transf_3_dom"/>
</dbReference>
<feature type="transmembrane region" description="Helical" evidence="1">
    <location>
        <begin position="87"/>
        <end position="110"/>
    </location>
</feature>
<dbReference type="AlphaFoldDB" id="A0A1C6YXT9"/>
<dbReference type="PANTHER" id="PTHR36927">
    <property type="entry name" value="BLR4337 PROTEIN"/>
    <property type="match status" value="1"/>
</dbReference>
<evidence type="ECO:0000313" key="4">
    <source>
        <dbReference type="Proteomes" id="UP000094844"/>
    </source>
</evidence>
<dbReference type="EMBL" id="FMIQ01000014">
    <property type="protein sequence ID" value="SCM51656.1"/>
    <property type="molecule type" value="Genomic_DNA"/>
</dbReference>
<feature type="transmembrane region" description="Helical" evidence="1">
    <location>
        <begin position="202"/>
        <end position="225"/>
    </location>
</feature>
<accession>A0A1C6YXT9</accession>
<feature type="transmembrane region" description="Helical" evidence="1">
    <location>
        <begin position="12"/>
        <end position="33"/>
    </location>
</feature>
<feature type="transmembrane region" description="Helical" evidence="1">
    <location>
        <begin position="299"/>
        <end position="320"/>
    </location>
</feature>
<feature type="transmembrane region" description="Helical" evidence="1">
    <location>
        <begin position="172"/>
        <end position="190"/>
    </location>
</feature>
<dbReference type="GO" id="GO:0016747">
    <property type="term" value="F:acyltransferase activity, transferring groups other than amino-acyl groups"/>
    <property type="evidence" value="ECO:0007669"/>
    <property type="project" value="InterPro"/>
</dbReference>
<keyword evidence="1" id="KW-0472">Membrane</keyword>
<feature type="transmembrane region" description="Helical" evidence="1">
    <location>
        <begin position="332"/>
        <end position="350"/>
    </location>
</feature>
<dbReference type="NCBIfam" id="NF003014">
    <property type="entry name" value="PRK03854.1"/>
    <property type="match status" value="1"/>
</dbReference>
<dbReference type="STRING" id="569.A6V27_04975"/>
<dbReference type="PANTHER" id="PTHR36927:SF3">
    <property type="entry name" value="GLUCANS BIOSYNTHESIS PROTEIN C"/>
    <property type="match status" value="1"/>
</dbReference>
<name>A0A1C6YXT9_HAFAL</name>
<reference evidence="3 4" key="1">
    <citation type="submission" date="2016-09" db="EMBL/GenBank/DDBJ databases">
        <authorList>
            <person name="Capua I."/>
            <person name="De Benedictis P."/>
            <person name="Joannis T."/>
            <person name="Lombin L.H."/>
            <person name="Cattoli G."/>
        </authorList>
    </citation>
    <scope>NUCLEOTIDE SEQUENCE [LARGE SCALE GENOMIC DNA]</scope>
    <source>
        <strain evidence="3 4">GB001</strain>
    </source>
</reference>
<feature type="transmembrane region" description="Helical" evidence="1">
    <location>
        <begin position="237"/>
        <end position="254"/>
    </location>
</feature>
<keyword evidence="1" id="KW-0812">Transmembrane</keyword>
<evidence type="ECO:0000313" key="3">
    <source>
        <dbReference type="EMBL" id="SCM51656.1"/>
    </source>
</evidence>
<dbReference type="InterPro" id="IPR050623">
    <property type="entry name" value="Glucan_succinyl_AcylTrfase"/>
</dbReference>
<dbReference type="Proteomes" id="UP000094844">
    <property type="component" value="Unassembled WGS sequence"/>
</dbReference>
<feature type="transmembrane region" description="Helical" evidence="1">
    <location>
        <begin position="266"/>
        <end position="287"/>
    </location>
</feature>
<organism evidence="3 4">
    <name type="scientific">Hafnia alvei</name>
    <dbReference type="NCBI Taxonomy" id="569"/>
    <lineage>
        <taxon>Bacteria</taxon>
        <taxon>Pseudomonadati</taxon>
        <taxon>Pseudomonadota</taxon>
        <taxon>Gammaproteobacteria</taxon>
        <taxon>Enterobacterales</taxon>
        <taxon>Hafniaceae</taxon>
        <taxon>Hafnia</taxon>
    </lineage>
</organism>
<dbReference type="RefSeq" id="WP_072307886.1">
    <property type="nucleotide sequence ID" value="NZ_FMIQ01000014.1"/>
</dbReference>
<sequence>MAKTIQREHYLDYIRATLMLLGIPFHVSLVYSAHHWVVNSTPESLTLSLFNDFIHAFRMQVFFVISGYFSCMLYQRYPLKKWLNIRLTRLLIPMATAMVLITLPQFWYILHHTSGIGDWDQADVWQKANICVWYLISHLWFLLTLSLLTVVSAPLLNAIVNRGLWSKVSPHMLLPIFITLGVVFAVLHKLCATFMPDITGSALFNFLVVNTLMYFPFYLLGAVAFVHIRHKENITRVSFSDGLIAAASVGLYLLNENTQVFAPLQLSVQFCLIFIIGLTMTKVVLTLGHRLLNRESRGVTYFVGASLFIYLVHHPLTIIYGSLMENSHPNPFVGFIIGVTLVVLGSLALYEIHRRVPLLRYLFSGKPQKPVVNSVK</sequence>
<gene>
    <name evidence="3" type="ORF">BN1044_01123</name>
</gene>
<dbReference type="Pfam" id="PF01757">
    <property type="entry name" value="Acyl_transf_3"/>
    <property type="match status" value="1"/>
</dbReference>